<feature type="region of interest" description="Disordered" evidence="1">
    <location>
        <begin position="137"/>
        <end position="160"/>
    </location>
</feature>
<dbReference type="AlphaFoldDB" id="A0A165RVT9"/>
<dbReference type="Proteomes" id="UP000076727">
    <property type="component" value="Unassembled WGS sequence"/>
</dbReference>
<reference evidence="2 3" key="1">
    <citation type="journal article" date="2016" name="Mol. Biol. Evol.">
        <title>Comparative Genomics of Early-Diverging Mushroom-Forming Fungi Provides Insights into the Origins of Lignocellulose Decay Capabilities.</title>
        <authorList>
            <person name="Nagy L.G."/>
            <person name="Riley R."/>
            <person name="Tritt A."/>
            <person name="Adam C."/>
            <person name="Daum C."/>
            <person name="Floudas D."/>
            <person name="Sun H."/>
            <person name="Yadav J.S."/>
            <person name="Pangilinan J."/>
            <person name="Larsson K.H."/>
            <person name="Matsuura K."/>
            <person name="Barry K."/>
            <person name="Labutti K."/>
            <person name="Kuo R."/>
            <person name="Ohm R.A."/>
            <person name="Bhattacharya S.S."/>
            <person name="Shirouzu T."/>
            <person name="Yoshinaga Y."/>
            <person name="Martin F.M."/>
            <person name="Grigoriev I.V."/>
            <person name="Hibbett D.S."/>
        </authorList>
    </citation>
    <scope>NUCLEOTIDE SEQUENCE [LARGE SCALE GENOMIC DNA]</scope>
    <source>
        <strain evidence="2 3">L-15889</strain>
    </source>
</reference>
<dbReference type="OrthoDB" id="10565299at2759"/>
<gene>
    <name evidence="2" type="ORF">DAEQUDRAFT_779553</name>
</gene>
<organism evidence="2 3">
    <name type="scientific">Daedalea quercina L-15889</name>
    <dbReference type="NCBI Taxonomy" id="1314783"/>
    <lineage>
        <taxon>Eukaryota</taxon>
        <taxon>Fungi</taxon>
        <taxon>Dikarya</taxon>
        <taxon>Basidiomycota</taxon>
        <taxon>Agaricomycotina</taxon>
        <taxon>Agaricomycetes</taxon>
        <taxon>Polyporales</taxon>
        <taxon>Fomitopsis</taxon>
    </lineage>
</organism>
<sequence length="336" mass="37370">MAHPPTESQTTFTDNAVPGLAPFLRGPQVDWPYPTVVNQVQVTEQVQVAVQHSPVVYTQGQCHYPVAPWQPYQPVPVPPFSGQATLRYILPAPPPARYPYDAPAPNQGHPNHHIATAPISAGGRDSHELRHHLADLKELPSRRRKSNEAAGSHGPQISPHEPLFIPGKSEVPVLDFPFPCRIEGCMKLLVPSRVDVEDHLLTAHGIQKPQICPWPEYLCKGRGKEVMKVRSVFRHIIETHGWQYTWRCPWCLEDYAIGTRMLVAARQASAQREASHGGTDYEVSASEVPATSHQSTTAAEGVIRDLKELMEQRPELAPDLLQQCASVFRCLGEPQH</sequence>
<dbReference type="EMBL" id="KV429047">
    <property type="protein sequence ID" value="KZT71216.1"/>
    <property type="molecule type" value="Genomic_DNA"/>
</dbReference>
<proteinExistence type="predicted"/>
<evidence type="ECO:0000313" key="3">
    <source>
        <dbReference type="Proteomes" id="UP000076727"/>
    </source>
</evidence>
<accession>A0A165RVT9</accession>
<name>A0A165RVT9_9APHY</name>
<protein>
    <submittedName>
        <fullName evidence="2">Uncharacterized protein</fullName>
    </submittedName>
</protein>
<keyword evidence="3" id="KW-1185">Reference proteome</keyword>
<feature type="compositionally biased region" description="Polar residues" evidence="1">
    <location>
        <begin position="289"/>
        <end position="298"/>
    </location>
</feature>
<evidence type="ECO:0000313" key="2">
    <source>
        <dbReference type="EMBL" id="KZT71216.1"/>
    </source>
</evidence>
<feature type="region of interest" description="Disordered" evidence="1">
    <location>
        <begin position="275"/>
        <end position="298"/>
    </location>
</feature>
<evidence type="ECO:0000256" key="1">
    <source>
        <dbReference type="SAM" id="MobiDB-lite"/>
    </source>
</evidence>